<dbReference type="Gene3D" id="3.40.50.1980">
    <property type="entry name" value="Nitrogenase molybdenum iron protein domain"/>
    <property type="match status" value="2"/>
</dbReference>
<sequence length="318" mass="35392">MRTARRFKFFAFMILFAVGTGNAKAAKLNIVTTVSPITNLVKNIGGDKVVLHGIVPEGTNSHTFEPSPSDIKFLAAADMLIYNGLQLEIPTEKLANANKKKDATFVKLGDGTISRKEWRFDFSFPEDHGYPNPHLWLNVAHAMKYVELIQDALLERDPANKDYYTQRATSLLKRLDHLDKAIMKAMATIPKKNRKLLTYHDSWAYFCPRYGCEVIGAIQPSSFADPSPREMARLIDQLKAQKVPAIFGSEVFPSKIMNQIGKEAGVRFISTLRDDDLPGEDGAPENSYIGMMLENVRTMATVLGGNADALKGIDPNNQ</sequence>
<accession>A0A3B1CHJ0</accession>
<dbReference type="GO" id="GO:0030313">
    <property type="term" value="C:cell envelope"/>
    <property type="evidence" value="ECO:0007669"/>
    <property type="project" value="UniProtKB-SubCell"/>
</dbReference>
<dbReference type="Pfam" id="PF01297">
    <property type="entry name" value="ZnuA"/>
    <property type="match status" value="1"/>
</dbReference>
<dbReference type="PRINTS" id="PR00690">
    <property type="entry name" value="ADHESNFAMILY"/>
</dbReference>
<dbReference type="PANTHER" id="PTHR42953:SF1">
    <property type="entry name" value="METAL-BINDING PROTEIN HI_0362-RELATED"/>
    <property type="match status" value="1"/>
</dbReference>
<dbReference type="SUPFAM" id="SSF53807">
    <property type="entry name" value="Helical backbone' metal receptor"/>
    <property type="match status" value="1"/>
</dbReference>
<gene>
    <name evidence="5" type="ORF">MNBD_NITROSPIRAE01-1785</name>
</gene>
<dbReference type="EMBL" id="UOGF01000006">
    <property type="protein sequence ID" value="VAX26041.1"/>
    <property type="molecule type" value="Genomic_DNA"/>
</dbReference>
<dbReference type="GO" id="GO:0007155">
    <property type="term" value="P:cell adhesion"/>
    <property type="evidence" value="ECO:0007669"/>
    <property type="project" value="InterPro"/>
</dbReference>
<dbReference type="InterPro" id="IPR006129">
    <property type="entry name" value="AdhesinB"/>
</dbReference>
<dbReference type="PRINTS" id="PR00691">
    <property type="entry name" value="ADHESINB"/>
</dbReference>
<keyword evidence="3" id="KW-0479">Metal-binding</keyword>
<dbReference type="PANTHER" id="PTHR42953">
    <property type="entry name" value="HIGH-AFFINITY ZINC UPTAKE SYSTEM PROTEIN ZNUA-RELATED"/>
    <property type="match status" value="1"/>
</dbReference>
<dbReference type="GO" id="GO:0046872">
    <property type="term" value="F:metal ion binding"/>
    <property type="evidence" value="ECO:0007669"/>
    <property type="project" value="UniProtKB-KW"/>
</dbReference>
<keyword evidence="2" id="KW-0813">Transport</keyword>
<dbReference type="GO" id="GO:0030001">
    <property type="term" value="P:metal ion transport"/>
    <property type="evidence" value="ECO:0007669"/>
    <property type="project" value="InterPro"/>
</dbReference>
<dbReference type="InterPro" id="IPR006128">
    <property type="entry name" value="Lipoprotein_PsaA-like"/>
</dbReference>
<evidence type="ECO:0000313" key="5">
    <source>
        <dbReference type="EMBL" id="VAX26041.1"/>
    </source>
</evidence>
<proteinExistence type="predicted"/>
<evidence type="ECO:0000256" key="2">
    <source>
        <dbReference type="ARBA" id="ARBA00022448"/>
    </source>
</evidence>
<dbReference type="InterPro" id="IPR006127">
    <property type="entry name" value="ZnuA-like"/>
</dbReference>
<comment type="subcellular location">
    <subcellularLocation>
        <location evidence="1">Cell envelope</location>
    </subcellularLocation>
</comment>
<dbReference type="AlphaFoldDB" id="A0A3B1CHJ0"/>
<evidence type="ECO:0000256" key="4">
    <source>
        <dbReference type="ARBA" id="ARBA00022729"/>
    </source>
</evidence>
<keyword evidence="4" id="KW-0732">Signal</keyword>
<evidence type="ECO:0000256" key="3">
    <source>
        <dbReference type="ARBA" id="ARBA00022723"/>
    </source>
</evidence>
<name>A0A3B1CHJ0_9ZZZZ</name>
<organism evidence="5">
    <name type="scientific">hydrothermal vent metagenome</name>
    <dbReference type="NCBI Taxonomy" id="652676"/>
    <lineage>
        <taxon>unclassified sequences</taxon>
        <taxon>metagenomes</taxon>
        <taxon>ecological metagenomes</taxon>
    </lineage>
</organism>
<evidence type="ECO:0000256" key="1">
    <source>
        <dbReference type="ARBA" id="ARBA00004196"/>
    </source>
</evidence>
<dbReference type="InterPro" id="IPR050492">
    <property type="entry name" value="Bact_metal-bind_prot9"/>
</dbReference>
<protein>
    <submittedName>
        <fullName evidence="5">Zinc ABC transporter, substrate-binding protein ZnuA</fullName>
    </submittedName>
</protein>
<reference evidence="5" key="1">
    <citation type="submission" date="2018-06" db="EMBL/GenBank/DDBJ databases">
        <authorList>
            <person name="Zhirakovskaya E."/>
        </authorList>
    </citation>
    <scope>NUCLEOTIDE SEQUENCE</scope>
</reference>